<feature type="region of interest" description="Disordered" evidence="1">
    <location>
        <begin position="101"/>
        <end position="121"/>
    </location>
</feature>
<comment type="caution">
    <text evidence="2">The sequence shown here is derived from an EMBL/GenBank/DDBJ whole genome shotgun (WGS) entry which is preliminary data.</text>
</comment>
<feature type="compositionally biased region" description="Basic residues" evidence="1">
    <location>
        <begin position="1"/>
        <end position="11"/>
    </location>
</feature>
<name>A0ABR1V6E3_9PEZI</name>
<gene>
    <name evidence="2" type="ORF">PG997_012557</name>
</gene>
<dbReference type="Proteomes" id="UP001433268">
    <property type="component" value="Unassembled WGS sequence"/>
</dbReference>
<dbReference type="EMBL" id="JAQQWN010000009">
    <property type="protein sequence ID" value="KAK8065810.1"/>
    <property type="molecule type" value="Genomic_DNA"/>
</dbReference>
<feature type="region of interest" description="Disordered" evidence="1">
    <location>
        <begin position="258"/>
        <end position="308"/>
    </location>
</feature>
<organism evidence="2 3">
    <name type="scientific">Apiospora hydei</name>
    <dbReference type="NCBI Taxonomy" id="1337664"/>
    <lineage>
        <taxon>Eukaryota</taxon>
        <taxon>Fungi</taxon>
        <taxon>Dikarya</taxon>
        <taxon>Ascomycota</taxon>
        <taxon>Pezizomycotina</taxon>
        <taxon>Sordariomycetes</taxon>
        <taxon>Xylariomycetidae</taxon>
        <taxon>Amphisphaeriales</taxon>
        <taxon>Apiosporaceae</taxon>
        <taxon>Apiospora</taxon>
    </lineage>
</organism>
<protein>
    <submittedName>
        <fullName evidence="2">Uncharacterized protein</fullName>
    </submittedName>
</protein>
<feature type="compositionally biased region" description="Polar residues" evidence="1">
    <location>
        <begin position="106"/>
        <end position="118"/>
    </location>
</feature>
<dbReference type="RefSeq" id="XP_066662563.1">
    <property type="nucleotide sequence ID" value="XM_066816871.1"/>
</dbReference>
<dbReference type="GeneID" id="92049931"/>
<sequence length="330" mass="36488">MVVNRRKKNIRPSREDVASREPNILQMCTMKFGYPGTPPSEIKRPHLKRQAEAFAGGDPFFDEQGERSPKKRRIQSLPIGLPKDKHILLCRGSAAAARRYRKIPDSSPTTAKANTNAGRKSKQLITADESTTFGRLDLFAWQTDYIQTSSSLATPKSKKRHPLKNVGAWLGKSTASPAHALAQQFSGDGLLDGILGTSTTLTKSMALRRQQPLRQRSLNMPAKTPASIKIPHTPTKVTAYKDVTRNVSIEVMAMGCDINEPATPGRQLRSSKRAREDTEEPGTAPCTTTRTPRKRIKKTPSPPPIPTVVTRSMKREMEARGVYLSLMALP</sequence>
<keyword evidence="3" id="KW-1185">Reference proteome</keyword>
<evidence type="ECO:0000256" key="1">
    <source>
        <dbReference type="SAM" id="MobiDB-lite"/>
    </source>
</evidence>
<accession>A0ABR1V6E3</accession>
<proteinExistence type="predicted"/>
<feature type="region of interest" description="Disordered" evidence="1">
    <location>
        <begin position="1"/>
        <end position="21"/>
    </location>
</feature>
<reference evidence="2 3" key="1">
    <citation type="submission" date="2023-01" db="EMBL/GenBank/DDBJ databases">
        <title>Analysis of 21 Apiospora genomes using comparative genomics revels a genus with tremendous synthesis potential of carbohydrate active enzymes and secondary metabolites.</title>
        <authorList>
            <person name="Sorensen T."/>
        </authorList>
    </citation>
    <scope>NUCLEOTIDE SEQUENCE [LARGE SCALE GENOMIC DNA]</scope>
    <source>
        <strain evidence="2 3">CBS 114990</strain>
    </source>
</reference>
<evidence type="ECO:0000313" key="2">
    <source>
        <dbReference type="EMBL" id="KAK8065810.1"/>
    </source>
</evidence>
<evidence type="ECO:0000313" key="3">
    <source>
        <dbReference type="Proteomes" id="UP001433268"/>
    </source>
</evidence>